<accession>A0A327QRB5</accession>
<keyword evidence="3" id="KW-1185">Reference proteome</keyword>
<reference evidence="2 3" key="1">
    <citation type="submission" date="2018-06" db="EMBL/GenBank/DDBJ databases">
        <title>Genomic Encyclopedia of Archaeal and Bacterial Type Strains, Phase II (KMG-II): from individual species to whole genera.</title>
        <authorList>
            <person name="Goeker M."/>
        </authorList>
    </citation>
    <scope>NUCLEOTIDE SEQUENCE [LARGE SCALE GENOMIC DNA]</scope>
    <source>
        <strain evidence="2 3">DSM 23522</strain>
    </source>
</reference>
<evidence type="ECO:0000256" key="1">
    <source>
        <dbReference type="SAM" id="Phobius"/>
    </source>
</evidence>
<keyword evidence="1" id="KW-1133">Transmembrane helix</keyword>
<organism evidence="2 3">
    <name type="scientific">Arenibacter echinorum</name>
    <dbReference type="NCBI Taxonomy" id="440515"/>
    <lineage>
        <taxon>Bacteria</taxon>
        <taxon>Pseudomonadati</taxon>
        <taxon>Bacteroidota</taxon>
        <taxon>Flavobacteriia</taxon>
        <taxon>Flavobacteriales</taxon>
        <taxon>Flavobacteriaceae</taxon>
        <taxon>Arenibacter</taxon>
    </lineage>
</organism>
<dbReference type="EMBL" id="QLLN01000009">
    <property type="protein sequence ID" value="RAJ07119.1"/>
    <property type="molecule type" value="Genomic_DNA"/>
</dbReference>
<evidence type="ECO:0000313" key="3">
    <source>
        <dbReference type="Proteomes" id="UP000249696"/>
    </source>
</evidence>
<dbReference type="AlphaFoldDB" id="A0A327QRB5"/>
<gene>
    <name evidence="2" type="ORF">LV92_04021</name>
</gene>
<sequence>MKCFLYSLSVKINYINPYIQTRVVNKWLGVYVGFTGLKTLVGLFMTDIPKIGRN</sequence>
<feature type="transmembrane region" description="Helical" evidence="1">
    <location>
        <begin position="27"/>
        <end position="46"/>
    </location>
</feature>
<dbReference type="Proteomes" id="UP000249696">
    <property type="component" value="Unassembled WGS sequence"/>
</dbReference>
<comment type="caution">
    <text evidence="2">The sequence shown here is derived from an EMBL/GenBank/DDBJ whole genome shotgun (WGS) entry which is preliminary data.</text>
</comment>
<keyword evidence="1" id="KW-0812">Transmembrane</keyword>
<proteinExistence type="predicted"/>
<keyword evidence="1" id="KW-0472">Membrane</keyword>
<protein>
    <submittedName>
        <fullName evidence="2">Uncharacterized protein</fullName>
    </submittedName>
</protein>
<evidence type="ECO:0000313" key="2">
    <source>
        <dbReference type="EMBL" id="RAJ07119.1"/>
    </source>
</evidence>
<name>A0A327QRB5_9FLAO</name>